<evidence type="ECO:0000313" key="10">
    <source>
        <dbReference type="Proteomes" id="UP000636755"/>
    </source>
</evidence>
<comment type="catalytic activity">
    <reaction evidence="1">
        <text>a 2'-deoxyribonucleoside 5'-phosphate + H2O = a 2'-deoxyribonucleoside + phosphate</text>
        <dbReference type="Rhea" id="RHEA:36167"/>
        <dbReference type="ChEBI" id="CHEBI:15377"/>
        <dbReference type="ChEBI" id="CHEBI:18274"/>
        <dbReference type="ChEBI" id="CHEBI:43474"/>
        <dbReference type="ChEBI" id="CHEBI:65317"/>
        <dbReference type="EC" id="3.1.3.89"/>
    </reaction>
</comment>
<dbReference type="Gene3D" id="1.10.3210.10">
    <property type="entry name" value="Hypothetical protein af1432"/>
    <property type="match status" value="1"/>
</dbReference>
<evidence type="ECO:0000256" key="7">
    <source>
        <dbReference type="ARBA" id="ARBA00022801"/>
    </source>
</evidence>
<keyword evidence="6" id="KW-0479">Metal-binding</keyword>
<comment type="caution">
    <text evidence="9">The sequence shown here is derived from an EMBL/GenBank/DDBJ whole genome shotgun (WGS) entry which is preliminary data.</text>
</comment>
<sequence length="195" mass="22464">MEQSNFYAMMSRMKYINRWGLMNNTKYENLSEHSLQVAMIAHCLVLIHNKKFGGNLNAERASILAIFHDTTEIITGDMPTPIKYFNNTIKDAYKEIENAAADRLCSLLPEDFRKDMEEIIKQSGKDDLKLKKFVKAADRFSALIKCIEELRMGNEEFREAKNGIEKSISDMNMPEADVFTNEFLPAFSLSLDEMQ</sequence>
<dbReference type="PROSITE" id="PS51831">
    <property type="entry name" value="HD"/>
    <property type="match status" value="1"/>
</dbReference>
<dbReference type="InterPro" id="IPR006674">
    <property type="entry name" value="HD_domain"/>
</dbReference>
<dbReference type="Pfam" id="PF12917">
    <property type="entry name" value="YfbR-like"/>
    <property type="match status" value="1"/>
</dbReference>
<evidence type="ECO:0000256" key="2">
    <source>
        <dbReference type="ARBA" id="ARBA00001936"/>
    </source>
</evidence>
<comment type="subunit">
    <text evidence="4">Homodimer.</text>
</comment>
<dbReference type="SMART" id="SM00471">
    <property type="entry name" value="HDc"/>
    <property type="match status" value="1"/>
</dbReference>
<evidence type="ECO:0000256" key="3">
    <source>
        <dbReference type="ARBA" id="ARBA00001941"/>
    </source>
</evidence>
<protein>
    <recommendedName>
        <fullName evidence="5">5'-deoxynucleotidase</fullName>
        <ecNumber evidence="5">3.1.3.89</ecNumber>
    </recommendedName>
</protein>
<evidence type="ECO:0000259" key="8">
    <source>
        <dbReference type="PROSITE" id="PS51831"/>
    </source>
</evidence>
<name>A0ABR7HK86_9FIRM</name>
<dbReference type="EMBL" id="JACOPS010000002">
    <property type="protein sequence ID" value="MBC5727856.1"/>
    <property type="molecule type" value="Genomic_DNA"/>
</dbReference>
<evidence type="ECO:0000313" key="9">
    <source>
        <dbReference type="EMBL" id="MBC5727856.1"/>
    </source>
</evidence>
<comment type="cofactor">
    <cofactor evidence="2">
        <name>Mn(2+)</name>
        <dbReference type="ChEBI" id="CHEBI:29035"/>
    </cofactor>
</comment>
<dbReference type="PANTHER" id="PTHR11845:SF13">
    <property type="entry name" value="5'-DEOXYNUCLEOTIDASE HDDC2"/>
    <property type="match status" value="1"/>
</dbReference>
<evidence type="ECO:0000256" key="4">
    <source>
        <dbReference type="ARBA" id="ARBA00011738"/>
    </source>
</evidence>
<dbReference type="GO" id="GO:0002953">
    <property type="term" value="F:5'-deoxynucleotidase activity"/>
    <property type="evidence" value="ECO:0007669"/>
    <property type="project" value="UniProtKB-EC"/>
</dbReference>
<dbReference type="RefSeq" id="WP_186935109.1">
    <property type="nucleotide sequence ID" value="NZ_JACOPS010000002.1"/>
</dbReference>
<keyword evidence="10" id="KW-1185">Reference proteome</keyword>
<comment type="cofactor">
    <cofactor evidence="3">
        <name>Co(2+)</name>
        <dbReference type="ChEBI" id="CHEBI:48828"/>
    </cofactor>
</comment>
<accession>A0ABR7HK86</accession>
<dbReference type="InterPro" id="IPR039356">
    <property type="entry name" value="YfbR/HDDC2"/>
</dbReference>
<dbReference type="EC" id="3.1.3.89" evidence="5"/>
<dbReference type="PANTHER" id="PTHR11845">
    <property type="entry name" value="5'-DEOXYNUCLEOTIDASE HDDC2"/>
    <property type="match status" value="1"/>
</dbReference>
<dbReference type="NCBIfam" id="NF003009">
    <property type="entry name" value="PRK03826.1"/>
    <property type="match status" value="1"/>
</dbReference>
<reference evidence="9 10" key="1">
    <citation type="submission" date="2020-08" db="EMBL/GenBank/DDBJ databases">
        <title>Genome public.</title>
        <authorList>
            <person name="Liu C."/>
            <person name="Sun Q."/>
        </authorList>
    </citation>
    <scope>NUCLEOTIDE SEQUENCE [LARGE SCALE GENOMIC DNA]</scope>
    <source>
        <strain evidence="9 10">NSJ-71</strain>
    </source>
</reference>
<dbReference type="InterPro" id="IPR003607">
    <property type="entry name" value="HD/PDEase_dom"/>
</dbReference>
<organism evidence="9 10">
    <name type="scientific">Ruminococcus intestinalis</name>
    <dbReference type="NCBI Taxonomy" id="2763066"/>
    <lineage>
        <taxon>Bacteria</taxon>
        <taxon>Bacillati</taxon>
        <taxon>Bacillota</taxon>
        <taxon>Clostridia</taxon>
        <taxon>Eubacteriales</taxon>
        <taxon>Oscillospiraceae</taxon>
        <taxon>Ruminococcus</taxon>
    </lineage>
</organism>
<evidence type="ECO:0000256" key="1">
    <source>
        <dbReference type="ARBA" id="ARBA00001638"/>
    </source>
</evidence>
<evidence type="ECO:0000256" key="5">
    <source>
        <dbReference type="ARBA" id="ARBA00012964"/>
    </source>
</evidence>
<gene>
    <name evidence="9" type="primary">yfbR</name>
    <name evidence="9" type="ORF">H8R91_04860</name>
</gene>
<dbReference type="Proteomes" id="UP000636755">
    <property type="component" value="Unassembled WGS sequence"/>
</dbReference>
<proteinExistence type="predicted"/>
<evidence type="ECO:0000256" key="6">
    <source>
        <dbReference type="ARBA" id="ARBA00022723"/>
    </source>
</evidence>
<keyword evidence="7 9" id="KW-0378">Hydrolase</keyword>
<dbReference type="SUPFAM" id="SSF109604">
    <property type="entry name" value="HD-domain/PDEase-like"/>
    <property type="match status" value="1"/>
</dbReference>
<feature type="domain" description="HD" evidence="8">
    <location>
        <begin position="30"/>
        <end position="143"/>
    </location>
</feature>